<feature type="compositionally biased region" description="Basic and acidic residues" evidence="1">
    <location>
        <begin position="59"/>
        <end position="78"/>
    </location>
</feature>
<feature type="compositionally biased region" description="Basic and acidic residues" evidence="1">
    <location>
        <begin position="86"/>
        <end position="113"/>
    </location>
</feature>
<dbReference type="AlphaFoldDB" id="A0A7W7RH25"/>
<feature type="compositionally biased region" description="Basic and acidic residues" evidence="1">
    <location>
        <begin position="139"/>
        <end position="196"/>
    </location>
</feature>
<keyword evidence="3" id="KW-1185">Reference proteome</keyword>
<organism evidence="2 3">
    <name type="scientific">Lipingzhangella halophila</name>
    <dbReference type="NCBI Taxonomy" id="1783352"/>
    <lineage>
        <taxon>Bacteria</taxon>
        <taxon>Bacillati</taxon>
        <taxon>Actinomycetota</taxon>
        <taxon>Actinomycetes</taxon>
        <taxon>Streptosporangiales</taxon>
        <taxon>Nocardiopsidaceae</taxon>
        <taxon>Lipingzhangella</taxon>
    </lineage>
</organism>
<feature type="compositionally biased region" description="Low complexity" evidence="1">
    <location>
        <begin position="41"/>
        <end position="58"/>
    </location>
</feature>
<dbReference type="RefSeq" id="WP_184578692.1">
    <property type="nucleotide sequence ID" value="NZ_JACHJT010000001.1"/>
</dbReference>
<proteinExistence type="predicted"/>
<gene>
    <name evidence="2" type="ORF">F4561_002674</name>
</gene>
<protein>
    <recommendedName>
        <fullName evidence="4">Phage protein</fullName>
    </recommendedName>
</protein>
<evidence type="ECO:0000256" key="1">
    <source>
        <dbReference type="SAM" id="MobiDB-lite"/>
    </source>
</evidence>
<sequence>MDMPTTPGAIIGYRKNGRPIHLIAGGSEAAAEQGTDGGQGQAPDTQQEDAQAQQLLADAAKENKEKDGGKPAPERVEDLPDWAQRVIRDARKGEGDKRAALREAESKISDTESRYQQTLDGIAKALGYKQDDSPPDPEEMAKQLSTKDEQLTKAQEAERSARRQSVAERAMHKHGADVEQMSDSKKFARELEKLDPDGETFTNDLDELVKTTLNDNPKYKAASQAPATSSGDFSSGPGEQRNSHSKGLYAAFKNAYGG</sequence>
<comment type="caution">
    <text evidence="2">The sequence shown here is derived from an EMBL/GenBank/DDBJ whole genome shotgun (WGS) entry which is preliminary data.</text>
</comment>
<evidence type="ECO:0000313" key="3">
    <source>
        <dbReference type="Proteomes" id="UP000523007"/>
    </source>
</evidence>
<evidence type="ECO:0008006" key="4">
    <source>
        <dbReference type="Google" id="ProtNLM"/>
    </source>
</evidence>
<evidence type="ECO:0000313" key="2">
    <source>
        <dbReference type="EMBL" id="MBB4931854.1"/>
    </source>
</evidence>
<dbReference type="Proteomes" id="UP000523007">
    <property type="component" value="Unassembled WGS sequence"/>
</dbReference>
<name>A0A7W7RH25_9ACTN</name>
<accession>A0A7W7RH25</accession>
<dbReference type="EMBL" id="JACHJT010000001">
    <property type="protein sequence ID" value="MBB4931854.1"/>
    <property type="molecule type" value="Genomic_DNA"/>
</dbReference>
<reference evidence="2 3" key="1">
    <citation type="submission" date="2020-08" db="EMBL/GenBank/DDBJ databases">
        <title>Sequencing the genomes of 1000 actinobacteria strains.</title>
        <authorList>
            <person name="Klenk H.-P."/>
        </authorList>
    </citation>
    <scope>NUCLEOTIDE SEQUENCE [LARGE SCALE GENOMIC DNA]</scope>
    <source>
        <strain evidence="2 3">DSM 102030</strain>
    </source>
</reference>
<feature type="region of interest" description="Disordered" evidence="1">
    <location>
        <begin position="25"/>
        <end position="258"/>
    </location>
</feature>